<evidence type="ECO:0000256" key="6">
    <source>
        <dbReference type="RuleBase" id="RU003974"/>
    </source>
</evidence>
<dbReference type="PRINTS" id="PR00087">
    <property type="entry name" value="LIPOXYGENASE"/>
</dbReference>
<feature type="non-terminal residue" evidence="8">
    <location>
        <position position="1"/>
    </location>
</feature>
<keyword evidence="5 6" id="KW-0408">Iron</keyword>
<comment type="cofactor">
    <cofactor evidence="1 6">
        <name>Fe cation</name>
        <dbReference type="ChEBI" id="CHEBI:24875"/>
    </cofactor>
</comment>
<dbReference type="GO" id="GO:0046872">
    <property type="term" value="F:metal ion binding"/>
    <property type="evidence" value="ECO:0007669"/>
    <property type="project" value="UniProtKB-KW"/>
</dbReference>
<dbReference type="InterPro" id="IPR000907">
    <property type="entry name" value="LipOase"/>
</dbReference>
<dbReference type="Pfam" id="PF00305">
    <property type="entry name" value="Lipoxygenase"/>
    <property type="match status" value="1"/>
</dbReference>
<sequence length="116" mass="13068">GVESTIWLLAKAHVVVNDCGYHQLISHWLNTHAVVEPFAIATNRNLSVLHPINKLLYPHYRDTININGLARQSLINAGGFIEQAFLPGKYSMEISSIVYKNWVFTDQALPADLVKR</sequence>
<dbReference type="InterPro" id="IPR020834">
    <property type="entry name" value="LipOase_CS"/>
</dbReference>
<protein>
    <recommendedName>
        <fullName evidence="7">Lipoxygenase domain-containing protein</fullName>
    </recommendedName>
</protein>
<comment type="similarity">
    <text evidence="6">Belongs to the lipoxygenase family.</text>
</comment>
<evidence type="ECO:0000259" key="7">
    <source>
        <dbReference type="PROSITE" id="PS51393"/>
    </source>
</evidence>
<evidence type="ECO:0000256" key="4">
    <source>
        <dbReference type="ARBA" id="ARBA00023002"/>
    </source>
</evidence>
<keyword evidence="2 6" id="KW-0479">Metal-binding</keyword>
<dbReference type="PROSITE" id="PS00711">
    <property type="entry name" value="LIPOXYGENASE_1"/>
    <property type="match status" value="1"/>
</dbReference>
<dbReference type="SUPFAM" id="SSF48484">
    <property type="entry name" value="Lipoxigenase"/>
    <property type="match status" value="1"/>
</dbReference>
<dbReference type="EMBL" id="AP015042">
    <property type="protein sequence ID" value="BAT98360.1"/>
    <property type="molecule type" value="Genomic_DNA"/>
</dbReference>
<evidence type="ECO:0000256" key="3">
    <source>
        <dbReference type="ARBA" id="ARBA00022964"/>
    </source>
</evidence>
<reference evidence="8 9" key="1">
    <citation type="journal article" date="2015" name="Sci. Rep.">
        <title>The power of single molecule real-time sequencing technology in the de novo assembly of a eukaryotic genome.</title>
        <authorList>
            <person name="Sakai H."/>
            <person name="Naito K."/>
            <person name="Ogiso-Tanaka E."/>
            <person name="Takahashi Y."/>
            <person name="Iseki K."/>
            <person name="Muto C."/>
            <person name="Satou K."/>
            <person name="Teruya K."/>
            <person name="Shiroma A."/>
            <person name="Shimoji M."/>
            <person name="Hirano T."/>
            <person name="Itoh T."/>
            <person name="Kaga A."/>
            <person name="Tomooka N."/>
        </authorList>
    </citation>
    <scope>NUCLEOTIDE SEQUENCE [LARGE SCALE GENOMIC DNA]</scope>
    <source>
        <strain evidence="9">cv. Shumari</strain>
    </source>
</reference>
<dbReference type="GO" id="GO:0034440">
    <property type="term" value="P:lipid oxidation"/>
    <property type="evidence" value="ECO:0007669"/>
    <property type="project" value="InterPro"/>
</dbReference>
<accession>A0A0S3SZI0</accession>
<dbReference type="InterPro" id="IPR013819">
    <property type="entry name" value="LipOase_C"/>
</dbReference>
<keyword evidence="9" id="KW-1185">Reference proteome</keyword>
<gene>
    <name evidence="8" type="primary">Vigan.09G200700</name>
    <name evidence="8" type="ORF">VIGAN_09200700</name>
</gene>
<dbReference type="OrthoDB" id="407298at2759"/>
<proteinExistence type="inferred from homology"/>
<evidence type="ECO:0000256" key="5">
    <source>
        <dbReference type="ARBA" id="ARBA00023004"/>
    </source>
</evidence>
<dbReference type="AlphaFoldDB" id="A0A0S3SZI0"/>
<evidence type="ECO:0000313" key="9">
    <source>
        <dbReference type="Proteomes" id="UP000291084"/>
    </source>
</evidence>
<organism evidence="8 9">
    <name type="scientific">Vigna angularis var. angularis</name>
    <dbReference type="NCBI Taxonomy" id="157739"/>
    <lineage>
        <taxon>Eukaryota</taxon>
        <taxon>Viridiplantae</taxon>
        <taxon>Streptophyta</taxon>
        <taxon>Embryophyta</taxon>
        <taxon>Tracheophyta</taxon>
        <taxon>Spermatophyta</taxon>
        <taxon>Magnoliopsida</taxon>
        <taxon>eudicotyledons</taxon>
        <taxon>Gunneridae</taxon>
        <taxon>Pentapetalae</taxon>
        <taxon>rosids</taxon>
        <taxon>fabids</taxon>
        <taxon>Fabales</taxon>
        <taxon>Fabaceae</taxon>
        <taxon>Papilionoideae</taxon>
        <taxon>50 kb inversion clade</taxon>
        <taxon>NPAAA clade</taxon>
        <taxon>indigoferoid/millettioid clade</taxon>
        <taxon>Phaseoleae</taxon>
        <taxon>Vigna</taxon>
    </lineage>
</organism>
<dbReference type="InterPro" id="IPR036226">
    <property type="entry name" value="LipOase_C_sf"/>
</dbReference>
<dbReference type="PROSITE" id="PS51393">
    <property type="entry name" value="LIPOXYGENASE_3"/>
    <property type="match status" value="1"/>
</dbReference>
<dbReference type="Gene3D" id="1.20.245.10">
    <property type="entry name" value="Lipoxygenase-1, Domain 5"/>
    <property type="match status" value="1"/>
</dbReference>
<dbReference type="InterPro" id="IPR020833">
    <property type="entry name" value="LipOase_Fe_BS"/>
</dbReference>
<keyword evidence="4 6" id="KW-0560">Oxidoreductase</keyword>
<dbReference type="GO" id="GO:0016702">
    <property type="term" value="F:oxidoreductase activity, acting on single donors with incorporation of molecular oxygen, incorporation of two atoms of oxygen"/>
    <property type="evidence" value="ECO:0007669"/>
    <property type="project" value="InterPro"/>
</dbReference>
<evidence type="ECO:0000256" key="1">
    <source>
        <dbReference type="ARBA" id="ARBA00001962"/>
    </source>
</evidence>
<evidence type="ECO:0000256" key="2">
    <source>
        <dbReference type="ARBA" id="ARBA00022723"/>
    </source>
</evidence>
<evidence type="ECO:0000313" key="8">
    <source>
        <dbReference type="EMBL" id="BAT98360.1"/>
    </source>
</evidence>
<dbReference type="Proteomes" id="UP000291084">
    <property type="component" value="Chromosome 9"/>
</dbReference>
<dbReference type="PANTHER" id="PTHR11771">
    <property type="entry name" value="LIPOXYGENASE"/>
    <property type="match status" value="1"/>
</dbReference>
<dbReference type="PROSITE" id="PS00081">
    <property type="entry name" value="LIPOXYGENASE_2"/>
    <property type="match status" value="1"/>
</dbReference>
<feature type="domain" description="Lipoxygenase" evidence="7">
    <location>
        <begin position="1"/>
        <end position="116"/>
    </location>
</feature>
<name>A0A0S3SZI0_PHAAN</name>
<keyword evidence="3 6" id="KW-0223">Dioxygenase</keyword>